<evidence type="ECO:0000256" key="2">
    <source>
        <dbReference type="ARBA" id="ARBA00022448"/>
    </source>
</evidence>
<keyword evidence="5 9" id="KW-0653">Protein transport</keyword>
<dbReference type="Proteomes" id="UP000193136">
    <property type="component" value="Unassembled WGS sequence"/>
</dbReference>
<dbReference type="AlphaFoldDB" id="A0A1X0YD60"/>
<evidence type="ECO:0000256" key="3">
    <source>
        <dbReference type="ARBA" id="ARBA00022475"/>
    </source>
</evidence>
<feature type="transmembrane region" description="Helical" evidence="9">
    <location>
        <begin position="28"/>
        <end position="48"/>
    </location>
</feature>
<evidence type="ECO:0000256" key="1">
    <source>
        <dbReference type="ARBA" id="ARBA00004370"/>
    </source>
</evidence>
<comment type="subunit">
    <text evidence="9">Component of the Sec protein translocase complex. Heterotrimer consisting of SecY, SecE and SecG subunits. The heterotrimers can form oligomers, although 1 heterotrimer is thought to be able to translocate proteins. Interacts with the ribosome. Interacts with SecDF, and other proteins may be involved. Interacts with SecA.</text>
</comment>
<comment type="subcellular location">
    <subcellularLocation>
        <location evidence="9">Cell membrane</location>
        <topology evidence="9">Single-pass membrane protein</topology>
    </subcellularLocation>
    <subcellularLocation>
        <location evidence="1">Membrane</location>
    </subcellularLocation>
</comment>
<keyword evidence="12" id="KW-1185">Reference proteome</keyword>
<dbReference type="EMBL" id="NAAD01000002">
    <property type="protein sequence ID" value="ORJ63108.1"/>
    <property type="molecule type" value="Genomic_DNA"/>
</dbReference>
<evidence type="ECO:0000256" key="4">
    <source>
        <dbReference type="ARBA" id="ARBA00022692"/>
    </source>
</evidence>
<evidence type="ECO:0000313" key="10">
    <source>
        <dbReference type="EMBL" id="ORJ63108.1"/>
    </source>
</evidence>
<keyword evidence="6 9" id="KW-1133">Transmembrane helix</keyword>
<dbReference type="InterPro" id="IPR038379">
    <property type="entry name" value="SecE_sf"/>
</dbReference>
<dbReference type="PROSITE" id="PS01067">
    <property type="entry name" value="SECE_SEC61G"/>
    <property type="match status" value="1"/>
</dbReference>
<reference evidence="11 13" key="2">
    <citation type="journal article" date="2018" name="Genome Announc.">
        <title>Genome Sequence of Geothermobacter sp. HR-1 Iron Reducer from the Loihi Seamount.</title>
        <authorList>
            <person name="Smith H."/>
            <person name="Abuyen K."/>
            <person name="Tremblay J."/>
            <person name="Savalia P."/>
            <person name="Perez-Rodriguez I."/>
            <person name="Emerson D."/>
            <person name="Tully B."/>
            <person name="Amend J."/>
        </authorList>
    </citation>
    <scope>NUCLEOTIDE SEQUENCE [LARGE SCALE GENOMIC DNA]</scope>
    <source>
        <strain evidence="11 13">HR-1</strain>
    </source>
</reference>
<evidence type="ECO:0000256" key="8">
    <source>
        <dbReference type="ARBA" id="ARBA00023136"/>
    </source>
</evidence>
<dbReference type="GO" id="GO:0006605">
    <property type="term" value="P:protein targeting"/>
    <property type="evidence" value="ECO:0007669"/>
    <property type="project" value="UniProtKB-UniRule"/>
</dbReference>
<dbReference type="EMBL" id="PPFX01000002">
    <property type="protein sequence ID" value="PNU21632.1"/>
    <property type="molecule type" value="Genomic_DNA"/>
</dbReference>
<dbReference type="GO" id="GO:0008320">
    <property type="term" value="F:protein transmembrane transporter activity"/>
    <property type="evidence" value="ECO:0007669"/>
    <property type="project" value="UniProtKB-UniRule"/>
</dbReference>
<dbReference type="PANTHER" id="PTHR33910">
    <property type="entry name" value="PROTEIN TRANSLOCASE SUBUNIT SECE"/>
    <property type="match status" value="1"/>
</dbReference>
<dbReference type="InterPro" id="IPR001901">
    <property type="entry name" value="Translocase_SecE/Sec61-g"/>
</dbReference>
<dbReference type="GO" id="GO:0043952">
    <property type="term" value="P:protein transport by the Sec complex"/>
    <property type="evidence" value="ECO:0007669"/>
    <property type="project" value="UniProtKB-UniRule"/>
</dbReference>
<keyword evidence="2 9" id="KW-0813">Transport</keyword>
<dbReference type="GO" id="GO:0009306">
    <property type="term" value="P:protein secretion"/>
    <property type="evidence" value="ECO:0007669"/>
    <property type="project" value="UniProtKB-UniRule"/>
</dbReference>
<keyword evidence="3 9" id="KW-1003">Cell membrane</keyword>
<gene>
    <name evidence="9" type="primary">secE</name>
    <name evidence="10" type="ORF">B5V00_03410</name>
    <name evidence="11" type="ORF">C2E25_01845</name>
</gene>
<dbReference type="OrthoDB" id="9812738at2"/>
<evidence type="ECO:0000313" key="11">
    <source>
        <dbReference type="EMBL" id="PNU21632.1"/>
    </source>
</evidence>
<reference evidence="10 12" key="1">
    <citation type="submission" date="2017-03" db="EMBL/GenBank/DDBJ databases">
        <title>Genome sequence of Geothermobacter sp. EPR-M, Deep-Sea Iron Reducer.</title>
        <authorList>
            <person name="Tully B."/>
            <person name="Savalia P."/>
            <person name="Abuyen K."/>
            <person name="Baughan C."/>
            <person name="Romero E."/>
            <person name="Ronkowski C."/>
            <person name="Torres B."/>
            <person name="Tremblay J."/>
            <person name="Trujillo A."/>
            <person name="Tyler M."/>
            <person name="Perez-Rodriguez I."/>
            <person name="Amend J."/>
        </authorList>
    </citation>
    <scope>NUCLEOTIDE SEQUENCE [LARGE SCALE GENOMIC DNA]</scope>
    <source>
        <strain evidence="10 12">EPR-M</strain>
    </source>
</reference>
<dbReference type="PRINTS" id="PR01650">
    <property type="entry name" value="SECETRNLCASE"/>
</dbReference>
<dbReference type="Pfam" id="PF00584">
    <property type="entry name" value="SecE"/>
    <property type="match status" value="1"/>
</dbReference>
<evidence type="ECO:0000313" key="13">
    <source>
        <dbReference type="Proteomes" id="UP000236340"/>
    </source>
</evidence>
<keyword evidence="4 9" id="KW-0812">Transmembrane</keyword>
<comment type="function">
    <text evidence="9">Essential subunit of the Sec protein translocation channel SecYEG. Clamps together the 2 halves of SecY. May contact the channel plug during translocation.</text>
</comment>
<dbReference type="HAMAP" id="MF_00422">
    <property type="entry name" value="SecE"/>
    <property type="match status" value="1"/>
</dbReference>
<dbReference type="GO" id="GO:0065002">
    <property type="term" value="P:intracellular protein transmembrane transport"/>
    <property type="evidence" value="ECO:0007669"/>
    <property type="project" value="UniProtKB-UniRule"/>
</dbReference>
<evidence type="ECO:0000256" key="9">
    <source>
        <dbReference type="HAMAP-Rule" id="MF_00422"/>
    </source>
</evidence>
<evidence type="ECO:0000313" key="12">
    <source>
        <dbReference type="Proteomes" id="UP000193136"/>
    </source>
</evidence>
<dbReference type="InterPro" id="IPR005807">
    <property type="entry name" value="SecE_bac"/>
</dbReference>
<dbReference type="GO" id="GO:0005886">
    <property type="term" value="C:plasma membrane"/>
    <property type="evidence" value="ECO:0007669"/>
    <property type="project" value="UniProtKB-SubCell"/>
</dbReference>
<dbReference type="RefSeq" id="WP_085009348.1">
    <property type="nucleotide sequence ID" value="NZ_NAAD01000002.1"/>
</dbReference>
<dbReference type="NCBIfam" id="TIGR00964">
    <property type="entry name" value="secE_bact"/>
    <property type="match status" value="1"/>
</dbReference>
<comment type="caution">
    <text evidence="10">The sequence shown here is derived from an EMBL/GenBank/DDBJ whole genome shotgun (WGS) entry which is preliminary data.</text>
</comment>
<accession>A0A1X0YD60</accession>
<organism evidence="10 12">
    <name type="scientific">Geothermobacter hydrogeniphilus</name>
    <dbReference type="NCBI Taxonomy" id="1969733"/>
    <lineage>
        <taxon>Bacteria</taxon>
        <taxon>Pseudomonadati</taxon>
        <taxon>Thermodesulfobacteriota</taxon>
        <taxon>Desulfuromonadia</taxon>
        <taxon>Desulfuromonadales</taxon>
        <taxon>Geothermobacteraceae</taxon>
        <taxon>Geothermobacter</taxon>
    </lineage>
</organism>
<sequence>MIGKTNEFLGNVKSELKKVTWPTRKETYSSTIVVVVLVMIVAVFLWVVDSALSTAVRMLLN</sequence>
<keyword evidence="8 9" id="KW-0472">Membrane</keyword>
<name>A0A1X0YD60_9BACT</name>
<dbReference type="PANTHER" id="PTHR33910:SF1">
    <property type="entry name" value="PROTEIN TRANSLOCASE SUBUNIT SECE"/>
    <property type="match status" value="1"/>
</dbReference>
<dbReference type="STRING" id="1969733.B5V00_03410"/>
<accession>A0A2K2HEB2</accession>
<protein>
    <recommendedName>
        <fullName evidence="9">Protein translocase subunit SecE</fullName>
    </recommendedName>
</protein>
<evidence type="ECO:0000256" key="7">
    <source>
        <dbReference type="ARBA" id="ARBA00023010"/>
    </source>
</evidence>
<evidence type="ECO:0000256" key="6">
    <source>
        <dbReference type="ARBA" id="ARBA00022989"/>
    </source>
</evidence>
<comment type="similarity">
    <text evidence="9">Belongs to the SecE/SEC61-gamma family.</text>
</comment>
<keyword evidence="7 9" id="KW-0811">Translocation</keyword>
<dbReference type="Proteomes" id="UP000236340">
    <property type="component" value="Unassembled WGS sequence"/>
</dbReference>
<dbReference type="Gene3D" id="1.20.5.1030">
    <property type="entry name" value="Preprotein translocase secy subunit"/>
    <property type="match status" value="1"/>
</dbReference>
<proteinExistence type="inferred from homology"/>
<evidence type="ECO:0000256" key="5">
    <source>
        <dbReference type="ARBA" id="ARBA00022927"/>
    </source>
</evidence>